<dbReference type="Pfam" id="PF10601">
    <property type="entry name" value="zf-LITAF-like"/>
    <property type="match status" value="1"/>
</dbReference>
<proteinExistence type="inferred from homology"/>
<keyword evidence="8" id="KW-1133">Transmembrane helix</keyword>
<keyword evidence="6" id="KW-0862">Zinc</keyword>
<dbReference type="GO" id="GO:0005634">
    <property type="term" value="C:nucleus"/>
    <property type="evidence" value="ECO:0007669"/>
    <property type="project" value="TreeGrafter"/>
</dbReference>
<comment type="subcellular location">
    <subcellularLocation>
        <location evidence="1">Endosome membrane</location>
        <topology evidence="1">Peripheral membrane protein</topology>
        <orientation evidence="1">Cytoplasmic side</orientation>
    </subcellularLocation>
    <subcellularLocation>
        <location evidence="2">Late endosome membrane</location>
    </subcellularLocation>
    <subcellularLocation>
        <location evidence="3">Lysosome membrane</location>
        <topology evidence="3">Peripheral membrane protein</topology>
        <orientation evidence="3">Cytoplasmic side</orientation>
    </subcellularLocation>
</comment>
<dbReference type="GO" id="GO:0098560">
    <property type="term" value="C:cytoplasmic side of late endosome membrane"/>
    <property type="evidence" value="ECO:0007669"/>
    <property type="project" value="TreeGrafter"/>
</dbReference>
<dbReference type="PANTHER" id="PTHR23292:SF45">
    <property type="entry name" value="LIPOPOLYSACCHARIDE-INDUCED TUMOR NECROSIS FACTOR-ALPHA FACTOR HOMOLOG"/>
    <property type="match status" value="1"/>
</dbReference>
<keyword evidence="5" id="KW-0479">Metal-binding</keyword>
<comment type="similarity">
    <text evidence="4">Belongs to the CDIP1/LITAF family.</text>
</comment>
<keyword evidence="11" id="KW-1185">Reference proteome</keyword>
<evidence type="ECO:0000313" key="11">
    <source>
        <dbReference type="Proteomes" id="UP000606274"/>
    </source>
</evidence>
<evidence type="ECO:0000256" key="8">
    <source>
        <dbReference type="SAM" id="Phobius"/>
    </source>
</evidence>
<dbReference type="PROSITE" id="PS51837">
    <property type="entry name" value="LITAF"/>
    <property type="match status" value="1"/>
</dbReference>
<evidence type="ECO:0000256" key="3">
    <source>
        <dbReference type="ARBA" id="ARBA00004630"/>
    </source>
</evidence>
<keyword evidence="7 8" id="KW-0472">Membrane</keyword>
<organism evidence="10 11">
    <name type="scientific">Silurus meridionalis</name>
    <name type="common">Southern catfish</name>
    <name type="synonym">Silurus soldatovi meridionalis</name>
    <dbReference type="NCBI Taxonomy" id="175797"/>
    <lineage>
        <taxon>Eukaryota</taxon>
        <taxon>Metazoa</taxon>
        <taxon>Chordata</taxon>
        <taxon>Craniata</taxon>
        <taxon>Vertebrata</taxon>
        <taxon>Euteleostomi</taxon>
        <taxon>Actinopterygii</taxon>
        <taxon>Neopterygii</taxon>
        <taxon>Teleostei</taxon>
        <taxon>Ostariophysi</taxon>
        <taxon>Siluriformes</taxon>
        <taxon>Siluridae</taxon>
        <taxon>Silurus</taxon>
    </lineage>
</organism>
<accession>A0A8T0AFC1</accession>
<feature type="transmembrane region" description="Helical" evidence="8">
    <location>
        <begin position="98"/>
        <end position="122"/>
    </location>
</feature>
<gene>
    <name evidence="10" type="ORF">HF521_012659</name>
</gene>
<evidence type="ECO:0000313" key="10">
    <source>
        <dbReference type="EMBL" id="KAF7689306.1"/>
    </source>
</evidence>
<reference evidence="10" key="1">
    <citation type="submission" date="2020-08" db="EMBL/GenBank/DDBJ databases">
        <title>Chromosome-level assembly of Southern catfish (Silurus meridionalis) provides insights into visual adaptation to the nocturnal and benthic lifestyles.</title>
        <authorList>
            <person name="Zhang Y."/>
            <person name="Wang D."/>
            <person name="Peng Z."/>
        </authorList>
    </citation>
    <scope>NUCLEOTIDE SEQUENCE</scope>
    <source>
        <strain evidence="10">SWU-2019-XX</strain>
        <tissue evidence="10">Muscle</tissue>
    </source>
</reference>
<dbReference type="GO" id="GO:0098574">
    <property type="term" value="C:cytoplasmic side of lysosomal membrane"/>
    <property type="evidence" value="ECO:0007669"/>
    <property type="project" value="TreeGrafter"/>
</dbReference>
<dbReference type="OrthoDB" id="4713066at2759"/>
<sequence length="145" mass="16103">MAYVINQAAPPPMIIEQHQPQMIIEQAPPPMIIQQPQPQVIIEHPPPPVYVQAPPAMAVVNAPAPVAIQAPMKSLPAATFCRFCQQQVVTVTKPINGVLTWIVVGTLFFCLIWPFCLIPFCVSSCKDIKHTCPRCNNVLHTYKRV</sequence>
<dbReference type="SMART" id="SM00714">
    <property type="entry name" value="LITAF"/>
    <property type="match status" value="1"/>
</dbReference>
<keyword evidence="8" id="KW-0812">Transmembrane</keyword>
<dbReference type="GO" id="GO:0008270">
    <property type="term" value="F:zinc ion binding"/>
    <property type="evidence" value="ECO:0007669"/>
    <property type="project" value="TreeGrafter"/>
</dbReference>
<protein>
    <recommendedName>
        <fullName evidence="9">LITAF domain-containing protein</fullName>
    </recommendedName>
</protein>
<comment type="caution">
    <text evidence="10">The sequence shown here is derived from an EMBL/GenBank/DDBJ whole genome shotgun (WGS) entry which is preliminary data.</text>
</comment>
<evidence type="ECO:0000259" key="9">
    <source>
        <dbReference type="PROSITE" id="PS51837"/>
    </source>
</evidence>
<evidence type="ECO:0000256" key="5">
    <source>
        <dbReference type="ARBA" id="ARBA00022723"/>
    </source>
</evidence>
<evidence type="ECO:0000256" key="2">
    <source>
        <dbReference type="ARBA" id="ARBA00004414"/>
    </source>
</evidence>
<evidence type="ECO:0000256" key="4">
    <source>
        <dbReference type="ARBA" id="ARBA00005975"/>
    </source>
</evidence>
<dbReference type="PANTHER" id="PTHR23292">
    <property type="entry name" value="LIPOPOLYSACCHARIDE-INDUCED TUMOR NECROSIS FACTOR-ALPHA FACTOR"/>
    <property type="match status" value="1"/>
</dbReference>
<dbReference type="EMBL" id="JABFDY010000024">
    <property type="protein sequence ID" value="KAF7689306.1"/>
    <property type="molecule type" value="Genomic_DNA"/>
</dbReference>
<evidence type="ECO:0000256" key="1">
    <source>
        <dbReference type="ARBA" id="ARBA00004125"/>
    </source>
</evidence>
<dbReference type="Proteomes" id="UP000606274">
    <property type="component" value="Unassembled WGS sequence"/>
</dbReference>
<dbReference type="InterPro" id="IPR037519">
    <property type="entry name" value="LITAF_fam"/>
</dbReference>
<evidence type="ECO:0000256" key="7">
    <source>
        <dbReference type="ARBA" id="ARBA00023136"/>
    </source>
</evidence>
<name>A0A8T0AFC1_SILME</name>
<dbReference type="InterPro" id="IPR006629">
    <property type="entry name" value="LITAF"/>
</dbReference>
<dbReference type="AlphaFoldDB" id="A0A8T0AFC1"/>
<feature type="domain" description="LITAF" evidence="9">
    <location>
        <begin position="60"/>
        <end position="144"/>
    </location>
</feature>
<evidence type="ECO:0000256" key="6">
    <source>
        <dbReference type="ARBA" id="ARBA00022833"/>
    </source>
</evidence>